<dbReference type="Pfam" id="PF00916">
    <property type="entry name" value="Sulfate_transp"/>
    <property type="match status" value="1"/>
</dbReference>
<name>A0AAJ6YGM9_9HYME</name>
<feature type="transmembrane region" description="Helical" evidence="5">
    <location>
        <begin position="114"/>
        <end position="137"/>
    </location>
</feature>
<feature type="transmembrane region" description="Helical" evidence="5">
    <location>
        <begin position="39"/>
        <end position="60"/>
    </location>
</feature>
<keyword evidence="3 5" id="KW-1133">Transmembrane helix</keyword>
<dbReference type="Pfam" id="PF01740">
    <property type="entry name" value="STAS"/>
    <property type="match status" value="1"/>
</dbReference>
<dbReference type="Gene3D" id="3.30.750.24">
    <property type="entry name" value="STAS domain"/>
    <property type="match status" value="1"/>
</dbReference>
<evidence type="ECO:0000256" key="1">
    <source>
        <dbReference type="ARBA" id="ARBA00004141"/>
    </source>
</evidence>
<keyword evidence="4 5" id="KW-0472">Membrane</keyword>
<dbReference type="InterPro" id="IPR002645">
    <property type="entry name" value="STAS_dom"/>
</dbReference>
<dbReference type="KEGG" id="csol:105362077"/>
<feature type="transmembrane region" description="Helical" evidence="5">
    <location>
        <begin position="368"/>
        <end position="387"/>
    </location>
</feature>
<dbReference type="GO" id="GO:0016020">
    <property type="term" value="C:membrane"/>
    <property type="evidence" value="ECO:0007669"/>
    <property type="project" value="UniProtKB-SubCell"/>
</dbReference>
<proteinExistence type="predicted"/>
<dbReference type="SUPFAM" id="SSF52091">
    <property type="entry name" value="SpoIIaa-like"/>
    <property type="match status" value="1"/>
</dbReference>
<dbReference type="AlphaFoldDB" id="A0AAJ6YGM9"/>
<evidence type="ECO:0000259" key="6">
    <source>
        <dbReference type="PROSITE" id="PS50801"/>
    </source>
</evidence>
<evidence type="ECO:0000256" key="2">
    <source>
        <dbReference type="ARBA" id="ARBA00022692"/>
    </source>
</evidence>
<dbReference type="PANTHER" id="PTHR11814">
    <property type="entry name" value="SULFATE TRANSPORTER"/>
    <property type="match status" value="1"/>
</dbReference>
<feature type="transmembrane region" description="Helical" evidence="5">
    <location>
        <begin position="80"/>
        <end position="102"/>
    </location>
</feature>
<sequence length="628" mass="68821">MTREAKSQKQGNIKKRGKIKISKYAPICKWLPKYSKYQAISDAIAGITLGLTMIPQSIAYATLAGLSAQYGLYSSFLGGFLYAIFGSVKEISIGPTSLMAILTMEFTKGTNPDFAILLAFLAGCVEFLMGLLDLGFLVDFISLPVTAGFTSATSVIIIVSQIKGLLGLKFQSANLIDQMVKICQNLMNVKLGDTLLGVSTILILLCLKNLSNVKFTNDGLRHVIVIKALWFFSVGRNALIVLISSVITFYLHQAGQTPFVLSGTVQSGLPSIKLPNFTTVVQNQTYSFMDICSHLGSGIIVIPLVSVLANVAIAKVFSSGSGFNASQEMRTLGLCNLLGSFVSSMPICGAFTRSAVSHASGIQTPMAGIYSGILTMLALSFLTPYFYYIPKTVLSAVLISAVIFLIDWKIVQQLWRGSKRDAIASIGTFFVCIILNVEAGLLVGIVFNILYLLYLSARPAIQVTERMVTLELKYLSVQPDVGLFFPAVDFIVNKISEIADERASDNIPIVVDCQRFRGVDYTAIKGLERLSKDINERNQCLWFVNLNSKVTNTIQKLGDLNNLKILKDESEVIAILCEHDSESIINFKFVKEKPKKEIPMQTIITPIEVESLLTKEHNINPQTKNRSS</sequence>
<reference evidence="8" key="1">
    <citation type="submission" date="2025-08" db="UniProtKB">
        <authorList>
            <consortium name="RefSeq"/>
        </authorList>
    </citation>
    <scope>IDENTIFICATION</scope>
</reference>
<dbReference type="PROSITE" id="PS01130">
    <property type="entry name" value="SLC26A"/>
    <property type="match status" value="1"/>
</dbReference>
<dbReference type="GO" id="GO:0008271">
    <property type="term" value="F:secondary active sulfate transmembrane transporter activity"/>
    <property type="evidence" value="ECO:0007669"/>
    <property type="project" value="InterPro"/>
</dbReference>
<feature type="transmembrane region" description="Helical" evidence="5">
    <location>
        <begin position="230"/>
        <end position="251"/>
    </location>
</feature>
<dbReference type="GeneID" id="105362077"/>
<comment type="subcellular location">
    <subcellularLocation>
        <location evidence="1">Membrane</location>
        <topology evidence="1">Multi-pass membrane protein</topology>
    </subcellularLocation>
</comment>
<evidence type="ECO:0000313" key="8">
    <source>
        <dbReference type="RefSeq" id="XP_011497709.1"/>
    </source>
</evidence>
<dbReference type="InterPro" id="IPR011547">
    <property type="entry name" value="SLC26A/SulP_dom"/>
</dbReference>
<dbReference type="CDD" id="cd07042">
    <property type="entry name" value="STAS_SulP_like_sulfate_transporter"/>
    <property type="match status" value="1"/>
</dbReference>
<organism evidence="7 8">
    <name type="scientific">Ceratosolen solmsi marchali</name>
    <dbReference type="NCBI Taxonomy" id="326594"/>
    <lineage>
        <taxon>Eukaryota</taxon>
        <taxon>Metazoa</taxon>
        <taxon>Ecdysozoa</taxon>
        <taxon>Arthropoda</taxon>
        <taxon>Hexapoda</taxon>
        <taxon>Insecta</taxon>
        <taxon>Pterygota</taxon>
        <taxon>Neoptera</taxon>
        <taxon>Endopterygota</taxon>
        <taxon>Hymenoptera</taxon>
        <taxon>Apocrita</taxon>
        <taxon>Proctotrupomorpha</taxon>
        <taxon>Chalcidoidea</taxon>
        <taxon>Agaonidae</taxon>
        <taxon>Agaoninae</taxon>
        <taxon>Ceratosolen</taxon>
    </lineage>
</organism>
<dbReference type="PROSITE" id="PS50801">
    <property type="entry name" value="STAS"/>
    <property type="match status" value="1"/>
</dbReference>
<feature type="transmembrane region" description="Helical" evidence="5">
    <location>
        <begin position="393"/>
        <end position="411"/>
    </location>
</feature>
<evidence type="ECO:0000256" key="3">
    <source>
        <dbReference type="ARBA" id="ARBA00022989"/>
    </source>
</evidence>
<feature type="transmembrane region" description="Helical" evidence="5">
    <location>
        <begin position="149"/>
        <end position="170"/>
    </location>
</feature>
<evidence type="ECO:0000256" key="5">
    <source>
        <dbReference type="SAM" id="Phobius"/>
    </source>
</evidence>
<accession>A0AAJ6YGM9</accession>
<feature type="transmembrane region" description="Helical" evidence="5">
    <location>
        <begin position="295"/>
        <end position="317"/>
    </location>
</feature>
<feature type="transmembrane region" description="Helical" evidence="5">
    <location>
        <begin position="423"/>
        <end position="454"/>
    </location>
</feature>
<feature type="domain" description="STAS" evidence="6">
    <location>
        <begin position="483"/>
        <end position="576"/>
    </location>
</feature>
<dbReference type="InterPro" id="IPR001902">
    <property type="entry name" value="SLC26A/SulP_fam"/>
</dbReference>
<protein>
    <submittedName>
        <fullName evidence="8">Sodium-independent sulfate anion transporter-like</fullName>
    </submittedName>
</protein>
<dbReference type="InterPro" id="IPR018045">
    <property type="entry name" value="S04_transporter_CS"/>
</dbReference>
<keyword evidence="7" id="KW-1185">Reference proteome</keyword>
<dbReference type="RefSeq" id="XP_011497709.1">
    <property type="nucleotide sequence ID" value="XM_011499407.1"/>
</dbReference>
<dbReference type="Proteomes" id="UP000695007">
    <property type="component" value="Unplaced"/>
</dbReference>
<evidence type="ECO:0000313" key="7">
    <source>
        <dbReference type="Proteomes" id="UP000695007"/>
    </source>
</evidence>
<dbReference type="InterPro" id="IPR036513">
    <property type="entry name" value="STAS_dom_sf"/>
</dbReference>
<evidence type="ECO:0000256" key="4">
    <source>
        <dbReference type="ARBA" id="ARBA00023136"/>
    </source>
</evidence>
<feature type="transmembrane region" description="Helical" evidence="5">
    <location>
        <begin position="337"/>
        <end position="356"/>
    </location>
</feature>
<gene>
    <name evidence="8" type="primary">LOC105362077</name>
</gene>
<keyword evidence="2 5" id="KW-0812">Transmembrane</keyword>